<organism evidence="2 3">
    <name type="scientific">Arcicella aurantiaca</name>
    <dbReference type="NCBI Taxonomy" id="591202"/>
    <lineage>
        <taxon>Bacteria</taxon>
        <taxon>Pseudomonadati</taxon>
        <taxon>Bacteroidota</taxon>
        <taxon>Cytophagia</taxon>
        <taxon>Cytophagales</taxon>
        <taxon>Flectobacillaceae</taxon>
        <taxon>Arcicella</taxon>
    </lineage>
</organism>
<comment type="caution">
    <text evidence="2">The sequence shown here is derived from an EMBL/GenBank/DDBJ whole genome shotgun (WGS) entry which is preliminary data.</text>
</comment>
<name>A0A316E942_9BACT</name>
<keyword evidence="1" id="KW-0812">Transmembrane</keyword>
<accession>A0A316E942</accession>
<dbReference type="AlphaFoldDB" id="A0A316E942"/>
<reference evidence="2 3" key="1">
    <citation type="submission" date="2018-05" db="EMBL/GenBank/DDBJ databases">
        <title>Genomic Encyclopedia of Archaeal and Bacterial Type Strains, Phase II (KMG-II): from individual species to whole genera.</title>
        <authorList>
            <person name="Goeker M."/>
        </authorList>
    </citation>
    <scope>NUCLEOTIDE SEQUENCE [LARGE SCALE GENOMIC DNA]</scope>
    <source>
        <strain evidence="2 3">DSM 22214</strain>
    </source>
</reference>
<dbReference type="Proteomes" id="UP000245489">
    <property type="component" value="Unassembled WGS sequence"/>
</dbReference>
<dbReference type="EMBL" id="QGGO01000008">
    <property type="protein sequence ID" value="PWK27020.1"/>
    <property type="molecule type" value="Genomic_DNA"/>
</dbReference>
<gene>
    <name evidence="2" type="ORF">LV89_01832</name>
</gene>
<sequence length="48" mass="5206">MKYEVTPKMQFVSVALGILSGIASLAWIGYLIVEKAIAKKKENAGIPK</sequence>
<proteinExistence type="predicted"/>
<protein>
    <submittedName>
        <fullName evidence="2">Uncharacterized protein</fullName>
    </submittedName>
</protein>
<feature type="transmembrane region" description="Helical" evidence="1">
    <location>
        <begin position="12"/>
        <end position="33"/>
    </location>
</feature>
<evidence type="ECO:0000256" key="1">
    <source>
        <dbReference type="SAM" id="Phobius"/>
    </source>
</evidence>
<evidence type="ECO:0000313" key="3">
    <source>
        <dbReference type="Proteomes" id="UP000245489"/>
    </source>
</evidence>
<keyword evidence="3" id="KW-1185">Reference proteome</keyword>
<dbReference type="RefSeq" id="WP_158279548.1">
    <property type="nucleotide sequence ID" value="NZ_QGGO01000008.1"/>
</dbReference>
<keyword evidence="1" id="KW-1133">Transmembrane helix</keyword>
<keyword evidence="1" id="KW-0472">Membrane</keyword>
<evidence type="ECO:0000313" key="2">
    <source>
        <dbReference type="EMBL" id="PWK27020.1"/>
    </source>
</evidence>